<reference evidence="2 3" key="1">
    <citation type="submission" date="2019-02" db="EMBL/GenBank/DDBJ databases">
        <title>Genomic Encyclopedia of Type Strains, Phase IV (KMG-IV): sequencing the most valuable type-strain genomes for metagenomic binning, comparative biology and taxonomic classification.</title>
        <authorList>
            <person name="Goeker M."/>
        </authorList>
    </citation>
    <scope>NUCLEOTIDE SEQUENCE [LARGE SCALE GENOMIC DNA]</scope>
    <source>
        <strain evidence="2 3">DSM 17196</strain>
    </source>
</reference>
<dbReference type="Proteomes" id="UP000292262">
    <property type="component" value="Unassembled WGS sequence"/>
</dbReference>
<feature type="transmembrane region" description="Helical" evidence="1">
    <location>
        <begin position="128"/>
        <end position="147"/>
    </location>
</feature>
<dbReference type="AlphaFoldDB" id="A0A4Q7P0J9"/>
<feature type="transmembrane region" description="Helical" evidence="1">
    <location>
        <begin position="43"/>
        <end position="65"/>
    </location>
</feature>
<gene>
    <name evidence="2" type="ORF">EV197_1754</name>
</gene>
<sequence>MDKDLEQLKKQWSSNKKEITTTSEAIEQQLQKLKAKKKSSAKFHYGNIVVLAATVVMLVLFFYFLAPVQHVLSRVGVGLMIGGLILRIIIEFVSVAKVKKINMADLAVQNLEQTRAFYNFRRVIHKPITIAIFAAYSIGFFMLMPEFSNYFEAWQLIVMNVSYIAIASVLIWIIRKDVKKELKNLSEIIAVKQELTKAE</sequence>
<accession>A0A4Q7P0J9</accession>
<organism evidence="2 3">
    <name type="scientific">Aquimarina brevivitae</name>
    <dbReference type="NCBI Taxonomy" id="323412"/>
    <lineage>
        <taxon>Bacteria</taxon>
        <taxon>Pseudomonadati</taxon>
        <taxon>Bacteroidota</taxon>
        <taxon>Flavobacteriia</taxon>
        <taxon>Flavobacteriales</taxon>
        <taxon>Flavobacteriaceae</taxon>
        <taxon>Aquimarina</taxon>
    </lineage>
</organism>
<protein>
    <submittedName>
        <fullName evidence="2">Uncharacterized protein</fullName>
    </submittedName>
</protein>
<evidence type="ECO:0000313" key="3">
    <source>
        <dbReference type="Proteomes" id="UP000292262"/>
    </source>
</evidence>
<dbReference type="RefSeq" id="WP_130286328.1">
    <property type="nucleotide sequence ID" value="NZ_SGXE01000002.1"/>
</dbReference>
<proteinExistence type="predicted"/>
<feature type="transmembrane region" description="Helical" evidence="1">
    <location>
        <begin position="153"/>
        <end position="174"/>
    </location>
</feature>
<dbReference type="OrthoDB" id="1162501at2"/>
<keyword evidence="1" id="KW-0812">Transmembrane</keyword>
<name>A0A4Q7P0J9_9FLAO</name>
<keyword evidence="1" id="KW-1133">Transmembrane helix</keyword>
<keyword evidence="3" id="KW-1185">Reference proteome</keyword>
<dbReference type="EMBL" id="SGXE01000002">
    <property type="protein sequence ID" value="RZS93184.1"/>
    <property type="molecule type" value="Genomic_DNA"/>
</dbReference>
<feature type="transmembrane region" description="Helical" evidence="1">
    <location>
        <begin position="71"/>
        <end position="90"/>
    </location>
</feature>
<comment type="caution">
    <text evidence="2">The sequence shown here is derived from an EMBL/GenBank/DDBJ whole genome shotgun (WGS) entry which is preliminary data.</text>
</comment>
<keyword evidence="1" id="KW-0472">Membrane</keyword>
<evidence type="ECO:0000256" key="1">
    <source>
        <dbReference type="SAM" id="Phobius"/>
    </source>
</evidence>
<evidence type="ECO:0000313" key="2">
    <source>
        <dbReference type="EMBL" id="RZS93184.1"/>
    </source>
</evidence>